<organism evidence="2">
    <name type="scientific">Medicago truncatula</name>
    <name type="common">Barrel medic</name>
    <name type="synonym">Medicago tribuloides</name>
    <dbReference type="NCBI Taxonomy" id="3880"/>
    <lineage>
        <taxon>Eukaryota</taxon>
        <taxon>Viridiplantae</taxon>
        <taxon>Streptophyta</taxon>
        <taxon>Embryophyta</taxon>
        <taxon>Tracheophyta</taxon>
        <taxon>Spermatophyta</taxon>
        <taxon>Magnoliopsida</taxon>
        <taxon>eudicotyledons</taxon>
        <taxon>Gunneridae</taxon>
        <taxon>Pentapetalae</taxon>
        <taxon>rosids</taxon>
        <taxon>fabids</taxon>
        <taxon>Fabales</taxon>
        <taxon>Fabaceae</taxon>
        <taxon>Papilionoideae</taxon>
        <taxon>50 kb inversion clade</taxon>
        <taxon>NPAAA clade</taxon>
        <taxon>Hologalegina</taxon>
        <taxon>IRL clade</taxon>
        <taxon>Trifolieae</taxon>
        <taxon>Medicago</taxon>
    </lineage>
</organism>
<comment type="caution">
    <text evidence="2">The sequence shown here is derived from an EMBL/GenBank/DDBJ whole genome shotgun (WGS) entry which is preliminary data.</text>
</comment>
<reference evidence="2" key="1">
    <citation type="journal article" date="2018" name="Nat. Plants">
        <title>Whole-genome landscape of Medicago truncatula symbiotic genes.</title>
        <authorList>
            <person name="Pecrix Y."/>
            <person name="Gamas P."/>
            <person name="Carrere S."/>
        </authorList>
    </citation>
    <scope>NUCLEOTIDE SEQUENCE</scope>
    <source>
        <tissue evidence="2">Leaves</tissue>
    </source>
</reference>
<proteinExistence type="predicted"/>
<dbReference type="Gramene" id="rna39567">
    <property type="protein sequence ID" value="RHN45304.1"/>
    <property type="gene ID" value="gene39567"/>
</dbReference>
<protein>
    <submittedName>
        <fullName evidence="2">Uncharacterized protein</fullName>
    </submittedName>
</protein>
<evidence type="ECO:0000313" key="2">
    <source>
        <dbReference type="EMBL" id="RHN45304.1"/>
    </source>
</evidence>
<dbReference type="EMBL" id="PSQE01000007">
    <property type="protein sequence ID" value="RHN45304.1"/>
    <property type="molecule type" value="Genomic_DNA"/>
</dbReference>
<evidence type="ECO:0000256" key="1">
    <source>
        <dbReference type="SAM" id="MobiDB-lite"/>
    </source>
</evidence>
<name>A0A396H0T4_MEDTR</name>
<gene>
    <name evidence="2" type="ORF">MtrunA17_Chr7g0229141</name>
</gene>
<dbReference type="AlphaFoldDB" id="A0A396H0T4"/>
<feature type="region of interest" description="Disordered" evidence="1">
    <location>
        <begin position="1"/>
        <end position="20"/>
    </location>
</feature>
<accession>A0A396H0T4</accession>
<sequence>MPLPSFTHFQKTFQDRGRERKEILKSKEELRRESLQLVTRSKIEATN</sequence>
<dbReference type="Proteomes" id="UP000265566">
    <property type="component" value="Chromosome 7"/>
</dbReference>